<dbReference type="eggNOG" id="COG2211">
    <property type="taxonomic scope" value="Bacteria"/>
</dbReference>
<dbReference type="EMBL" id="CP000158">
    <property type="protein sequence ID" value="ABI77022.1"/>
    <property type="molecule type" value="Genomic_DNA"/>
</dbReference>
<proteinExistence type="inferred from homology"/>
<feature type="transmembrane region" description="Helical" evidence="2">
    <location>
        <begin position="229"/>
        <end position="249"/>
    </location>
</feature>
<keyword evidence="4" id="KW-1185">Reference proteome</keyword>
<feature type="transmembrane region" description="Helical" evidence="2">
    <location>
        <begin position="450"/>
        <end position="474"/>
    </location>
</feature>
<feature type="transmembrane region" description="Helical" evidence="2">
    <location>
        <begin position="281"/>
        <end position="303"/>
    </location>
</feature>
<comment type="similarity">
    <text evidence="1">Belongs to the sodium:galactoside symporter (TC 2.A.2) family.</text>
</comment>
<gene>
    <name evidence="3" type="ordered locus">HNE_0615</name>
</gene>
<dbReference type="GO" id="GO:0005886">
    <property type="term" value="C:plasma membrane"/>
    <property type="evidence" value="ECO:0007669"/>
    <property type="project" value="TreeGrafter"/>
</dbReference>
<dbReference type="GO" id="GO:0008643">
    <property type="term" value="P:carbohydrate transport"/>
    <property type="evidence" value="ECO:0007669"/>
    <property type="project" value="InterPro"/>
</dbReference>
<sequence length="503" mass="54738">MASPVLPASGAAVCVASAPRQARAQLKNDLAVTFAQGSVRAMSQSPTKRLSFPRVLAFASLSIPIAGVGLPLGVYLAPLYANEAPHGVGLGLELTGLLFMLLRFWDIFTDPIMGYMVDRYRTPLGRVRHWIILCVPILGISTFFVYMPPAGAGPVYFIGWMLLFYVGFTLLQTSRSSWVPAIASDYDDRSRLFLWPEIVSVFAMLALLATPLILSTIGVEADRFGQVAVMGWVMIIALPIAVALSCFFVPDPPLRGESKQVEKFELRPLLQAIRGPMFSRLLTIELLVSTAISVTAANFLFVAEYAFGANDAQTSLTLMLFFVMAIIALPFWLWLAKKTEKRTAYFIATTFSGIAFIAFIPLAPYGNFTTFLIASLIAGIPFSAPIFLARAMTADVVEWQAAETGENRAGNFYALLTSFNKVGSSLAFGVGYFIVGRIAGFRPGQENSDAAIFGLVMVFGFLPGLLYLLAGFLARGYPLTRAVQEETARKLEGRIEVAPPPVI</sequence>
<feature type="transmembrane region" description="Helical" evidence="2">
    <location>
        <begin position="153"/>
        <end position="171"/>
    </location>
</feature>
<dbReference type="SUPFAM" id="SSF103473">
    <property type="entry name" value="MFS general substrate transporter"/>
    <property type="match status" value="1"/>
</dbReference>
<keyword evidence="2" id="KW-1133">Transmembrane helix</keyword>
<name>Q0C4J9_HYPNA</name>
<dbReference type="Pfam" id="PF13347">
    <property type="entry name" value="MFS_2"/>
    <property type="match status" value="1"/>
</dbReference>
<accession>Q0C4J9</accession>
<protein>
    <submittedName>
        <fullName evidence="3">Transporter, major facilitator family</fullName>
    </submittedName>
</protein>
<dbReference type="InterPro" id="IPR036259">
    <property type="entry name" value="MFS_trans_sf"/>
</dbReference>
<dbReference type="KEGG" id="hne:HNE_0615"/>
<dbReference type="PANTHER" id="PTHR11328">
    <property type="entry name" value="MAJOR FACILITATOR SUPERFAMILY DOMAIN-CONTAINING PROTEIN"/>
    <property type="match status" value="1"/>
</dbReference>
<dbReference type="Proteomes" id="UP000001959">
    <property type="component" value="Chromosome"/>
</dbReference>
<evidence type="ECO:0000256" key="1">
    <source>
        <dbReference type="ARBA" id="ARBA00009617"/>
    </source>
</evidence>
<keyword evidence="2" id="KW-0812">Transmembrane</keyword>
<feature type="transmembrane region" description="Helical" evidence="2">
    <location>
        <begin position="315"/>
        <end position="336"/>
    </location>
</feature>
<evidence type="ECO:0000313" key="3">
    <source>
        <dbReference type="EMBL" id="ABI77022.1"/>
    </source>
</evidence>
<feature type="transmembrane region" description="Helical" evidence="2">
    <location>
        <begin position="192"/>
        <end position="217"/>
    </location>
</feature>
<feature type="transmembrane region" description="Helical" evidence="2">
    <location>
        <begin position="343"/>
        <end position="362"/>
    </location>
</feature>
<dbReference type="PANTHER" id="PTHR11328:SF24">
    <property type="entry name" value="MAJOR FACILITATOR SUPERFAMILY (MFS) PROFILE DOMAIN-CONTAINING PROTEIN"/>
    <property type="match status" value="1"/>
</dbReference>
<keyword evidence="2" id="KW-0472">Membrane</keyword>
<dbReference type="InterPro" id="IPR039672">
    <property type="entry name" value="MFS_2"/>
</dbReference>
<dbReference type="GO" id="GO:0015293">
    <property type="term" value="F:symporter activity"/>
    <property type="evidence" value="ECO:0007669"/>
    <property type="project" value="InterPro"/>
</dbReference>
<dbReference type="AlphaFoldDB" id="Q0C4J9"/>
<dbReference type="HOGENOM" id="CLU_027408_8_0_5"/>
<feature type="transmembrane region" description="Helical" evidence="2">
    <location>
        <begin position="368"/>
        <end position="391"/>
    </location>
</feature>
<feature type="transmembrane region" description="Helical" evidence="2">
    <location>
        <begin position="129"/>
        <end position="147"/>
    </location>
</feature>
<feature type="transmembrane region" description="Helical" evidence="2">
    <location>
        <begin position="88"/>
        <end position="108"/>
    </location>
</feature>
<feature type="transmembrane region" description="Helical" evidence="2">
    <location>
        <begin position="412"/>
        <end position="435"/>
    </location>
</feature>
<reference evidence="3 4" key="1">
    <citation type="journal article" date="2006" name="J. Bacteriol.">
        <title>Comparative genomic evidence for a close relationship between the dimorphic prosthecate bacteria Hyphomonas neptunium and Caulobacter crescentus.</title>
        <authorList>
            <person name="Badger J.H."/>
            <person name="Hoover T.R."/>
            <person name="Brun Y.V."/>
            <person name="Weiner R.M."/>
            <person name="Laub M.T."/>
            <person name="Alexandre G."/>
            <person name="Mrazek J."/>
            <person name="Ren Q."/>
            <person name="Paulsen I.T."/>
            <person name="Nelson K.E."/>
            <person name="Khouri H.M."/>
            <person name="Radune D."/>
            <person name="Sosa J."/>
            <person name="Dodson R.J."/>
            <person name="Sullivan S.A."/>
            <person name="Rosovitz M.J."/>
            <person name="Madupu R."/>
            <person name="Brinkac L.M."/>
            <person name="Durkin A.S."/>
            <person name="Daugherty S.C."/>
            <person name="Kothari S.P."/>
            <person name="Giglio M.G."/>
            <person name="Zhou L."/>
            <person name="Haft D.H."/>
            <person name="Selengut J.D."/>
            <person name="Davidsen T.M."/>
            <person name="Yang Q."/>
            <person name="Zafar N."/>
            <person name="Ward N.L."/>
        </authorList>
    </citation>
    <scope>NUCLEOTIDE SEQUENCE [LARGE SCALE GENOMIC DNA]</scope>
    <source>
        <strain evidence="3 4">ATCC 15444</strain>
    </source>
</reference>
<evidence type="ECO:0000256" key="2">
    <source>
        <dbReference type="SAM" id="Phobius"/>
    </source>
</evidence>
<dbReference type="STRING" id="228405.HNE_0615"/>
<evidence type="ECO:0000313" key="4">
    <source>
        <dbReference type="Proteomes" id="UP000001959"/>
    </source>
</evidence>
<feature type="transmembrane region" description="Helical" evidence="2">
    <location>
        <begin position="55"/>
        <end position="76"/>
    </location>
</feature>
<organism evidence="3 4">
    <name type="scientific">Hyphomonas neptunium (strain ATCC 15444)</name>
    <dbReference type="NCBI Taxonomy" id="228405"/>
    <lineage>
        <taxon>Bacteria</taxon>
        <taxon>Pseudomonadati</taxon>
        <taxon>Pseudomonadota</taxon>
        <taxon>Alphaproteobacteria</taxon>
        <taxon>Hyphomonadales</taxon>
        <taxon>Hyphomonadaceae</taxon>
        <taxon>Hyphomonas</taxon>
    </lineage>
</organism>
<dbReference type="Gene3D" id="1.20.1250.20">
    <property type="entry name" value="MFS general substrate transporter like domains"/>
    <property type="match status" value="2"/>
</dbReference>